<keyword evidence="4 9" id="KW-1133">Transmembrane helix</keyword>
<proteinExistence type="predicted"/>
<dbReference type="InterPro" id="IPR017452">
    <property type="entry name" value="GPCR_Rhodpsn_7TM"/>
</dbReference>
<dbReference type="PANTHER" id="PTHR24228:SF59">
    <property type="entry name" value="NEUROPEPTIDE RECEPTOR 15"/>
    <property type="match status" value="1"/>
</dbReference>
<evidence type="ECO:0000256" key="2">
    <source>
        <dbReference type="ARBA" id="ARBA00022475"/>
    </source>
</evidence>
<dbReference type="PRINTS" id="PR00237">
    <property type="entry name" value="GPCRRHODOPSN"/>
</dbReference>
<gene>
    <name evidence="12" type="ORF">GPM918_LOCUS31046</name>
    <name evidence="11" type="ORF">OVA965_LOCUS23795</name>
    <name evidence="14" type="ORF">SRO942_LOCUS31681</name>
    <name evidence="13" type="ORF">TMI583_LOCUS24515</name>
</gene>
<feature type="transmembrane region" description="Helical" evidence="9">
    <location>
        <begin position="186"/>
        <end position="208"/>
    </location>
</feature>
<keyword evidence="7" id="KW-0675">Receptor</keyword>
<evidence type="ECO:0000256" key="7">
    <source>
        <dbReference type="ARBA" id="ARBA00023170"/>
    </source>
</evidence>
<comment type="subcellular location">
    <subcellularLocation>
        <location evidence="1">Cell membrane</location>
        <topology evidence="1">Multi-pass membrane protein</topology>
    </subcellularLocation>
</comment>
<dbReference type="EMBL" id="CAJOBC010065924">
    <property type="protein sequence ID" value="CAF4226190.1"/>
    <property type="molecule type" value="Genomic_DNA"/>
</dbReference>
<evidence type="ECO:0000256" key="6">
    <source>
        <dbReference type="ARBA" id="ARBA00023136"/>
    </source>
</evidence>
<dbReference type="PANTHER" id="PTHR24228">
    <property type="entry name" value="B2 BRADYKININ RECEPTOR/ANGIOTENSIN II RECEPTOR"/>
    <property type="match status" value="1"/>
</dbReference>
<dbReference type="EMBL" id="CAJNOQ010015043">
    <property type="protein sequence ID" value="CAF1353829.1"/>
    <property type="molecule type" value="Genomic_DNA"/>
</dbReference>
<evidence type="ECO:0000313" key="13">
    <source>
        <dbReference type="EMBL" id="CAF4007201.1"/>
    </source>
</evidence>
<evidence type="ECO:0000313" key="12">
    <source>
        <dbReference type="EMBL" id="CAF1353829.1"/>
    </source>
</evidence>
<dbReference type="EMBL" id="CAJNOK010014062">
    <property type="protein sequence ID" value="CAF1196945.1"/>
    <property type="molecule type" value="Genomic_DNA"/>
</dbReference>
<dbReference type="GO" id="GO:0004930">
    <property type="term" value="F:G protein-coupled receptor activity"/>
    <property type="evidence" value="ECO:0007669"/>
    <property type="project" value="UniProtKB-KW"/>
</dbReference>
<feature type="transmembrane region" description="Helical" evidence="9">
    <location>
        <begin position="82"/>
        <end position="107"/>
    </location>
</feature>
<evidence type="ECO:0000313" key="15">
    <source>
        <dbReference type="Proteomes" id="UP000663829"/>
    </source>
</evidence>
<dbReference type="EMBL" id="CAJOBA010035592">
    <property type="protein sequence ID" value="CAF4007201.1"/>
    <property type="molecule type" value="Genomic_DNA"/>
</dbReference>
<evidence type="ECO:0000256" key="5">
    <source>
        <dbReference type="ARBA" id="ARBA00023040"/>
    </source>
</evidence>
<keyword evidence="8" id="KW-0807">Transducer</keyword>
<keyword evidence="5" id="KW-0297">G-protein coupled receptor</keyword>
<keyword evidence="6 9" id="KW-0472">Membrane</keyword>
<dbReference type="CDD" id="cd00637">
    <property type="entry name" value="7tm_classA_rhodopsin-like"/>
    <property type="match status" value="1"/>
</dbReference>
<evidence type="ECO:0000256" key="9">
    <source>
        <dbReference type="SAM" id="Phobius"/>
    </source>
</evidence>
<evidence type="ECO:0000313" key="14">
    <source>
        <dbReference type="EMBL" id="CAF4226190.1"/>
    </source>
</evidence>
<feature type="transmembrane region" description="Helical" evidence="9">
    <location>
        <begin position="128"/>
        <end position="146"/>
    </location>
</feature>
<comment type="caution">
    <text evidence="12">The sequence shown here is derived from an EMBL/GenBank/DDBJ whole genome shotgun (WGS) entry which is preliminary data.</text>
</comment>
<evidence type="ECO:0000256" key="4">
    <source>
        <dbReference type="ARBA" id="ARBA00022989"/>
    </source>
</evidence>
<evidence type="ECO:0000256" key="8">
    <source>
        <dbReference type="ARBA" id="ARBA00023224"/>
    </source>
</evidence>
<name>A0A815HN19_9BILA</name>
<dbReference type="Pfam" id="PF00001">
    <property type="entry name" value="7tm_1"/>
    <property type="match status" value="1"/>
</dbReference>
<protein>
    <recommendedName>
        <fullName evidence="10">G-protein coupled receptors family 1 profile domain-containing protein</fullName>
    </recommendedName>
</protein>
<dbReference type="Proteomes" id="UP000681722">
    <property type="component" value="Unassembled WGS sequence"/>
</dbReference>
<evidence type="ECO:0000259" key="10">
    <source>
        <dbReference type="PROSITE" id="PS50262"/>
    </source>
</evidence>
<dbReference type="Proteomes" id="UP000682733">
    <property type="component" value="Unassembled WGS sequence"/>
</dbReference>
<reference evidence="12" key="1">
    <citation type="submission" date="2021-02" db="EMBL/GenBank/DDBJ databases">
        <authorList>
            <person name="Nowell W R."/>
        </authorList>
    </citation>
    <scope>NUCLEOTIDE SEQUENCE</scope>
</reference>
<evidence type="ECO:0000313" key="11">
    <source>
        <dbReference type="EMBL" id="CAF1196945.1"/>
    </source>
</evidence>
<evidence type="ECO:0000256" key="1">
    <source>
        <dbReference type="ARBA" id="ARBA00004651"/>
    </source>
</evidence>
<dbReference type="Gene3D" id="1.20.1070.10">
    <property type="entry name" value="Rhodopsin 7-helix transmembrane proteins"/>
    <property type="match status" value="1"/>
</dbReference>
<dbReference type="SUPFAM" id="SSF81321">
    <property type="entry name" value="Family A G protein-coupled receptor-like"/>
    <property type="match status" value="1"/>
</dbReference>
<keyword evidence="2" id="KW-1003">Cell membrane</keyword>
<feature type="transmembrane region" description="Helical" evidence="9">
    <location>
        <begin position="229"/>
        <end position="251"/>
    </location>
</feature>
<accession>A0A815HN19</accession>
<dbReference type="InterPro" id="IPR000276">
    <property type="entry name" value="GPCR_Rhodpsn"/>
</dbReference>
<sequence>MMTNFADQFQTSSSPVERLTILVFIAAIVIGNVCVFVTYFIRTKGTHWTQIFILAMSFIDLFIGSFVLPMRFMSAYSGQSMTSHLCIALVIGENCAMAAVLYAIGLLNCVRIYEIFGRTSSTITKRSLIVIIILLSWIIFFLFYGIPYMTNYSNYLRTTSSNNITHYCVSYMTSIYHPKWMEIIEVIVIFGIPILLTLTSIAYLTRLLCKPRPKFQKTEKIEKKKYQEYVQITWHVYILSFTFLSLWLPWIILKITLFFIYTYPIQQALQITYYILIFKCVLFPLIYAATNPSFRGTFAIYKHRRVLMSN</sequence>
<feature type="transmembrane region" description="Helical" evidence="9">
    <location>
        <begin position="20"/>
        <end position="41"/>
    </location>
</feature>
<organism evidence="12 15">
    <name type="scientific">Didymodactylos carnosus</name>
    <dbReference type="NCBI Taxonomy" id="1234261"/>
    <lineage>
        <taxon>Eukaryota</taxon>
        <taxon>Metazoa</taxon>
        <taxon>Spiralia</taxon>
        <taxon>Gnathifera</taxon>
        <taxon>Rotifera</taxon>
        <taxon>Eurotatoria</taxon>
        <taxon>Bdelloidea</taxon>
        <taxon>Philodinida</taxon>
        <taxon>Philodinidae</taxon>
        <taxon>Didymodactylos</taxon>
    </lineage>
</organism>
<keyword evidence="3 9" id="KW-0812">Transmembrane</keyword>
<dbReference type="GO" id="GO:0005886">
    <property type="term" value="C:plasma membrane"/>
    <property type="evidence" value="ECO:0007669"/>
    <property type="project" value="UniProtKB-SubCell"/>
</dbReference>
<feature type="transmembrane region" description="Helical" evidence="9">
    <location>
        <begin position="48"/>
        <end position="70"/>
    </location>
</feature>
<dbReference type="AlphaFoldDB" id="A0A815HN19"/>
<dbReference type="OrthoDB" id="10033290at2759"/>
<feature type="domain" description="G-protein coupled receptors family 1 profile" evidence="10">
    <location>
        <begin position="31"/>
        <end position="287"/>
    </location>
</feature>
<dbReference type="Proteomes" id="UP000663829">
    <property type="component" value="Unassembled WGS sequence"/>
</dbReference>
<dbReference type="Proteomes" id="UP000677228">
    <property type="component" value="Unassembled WGS sequence"/>
</dbReference>
<evidence type="ECO:0000256" key="3">
    <source>
        <dbReference type="ARBA" id="ARBA00022692"/>
    </source>
</evidence>
<feature type="transmembrane region" description="Helical" evidence="9">
    <location>
        <begin position="271"/>
        <end position="290"/>
    </location>
</feature>
<dbReference type="PROSITE" id="PS50262">
    <property type="entry name" value="G_PROTEIN_RECEP_F1_2"/>
    <property type="match status" value="1"/>
</dbReference>
<keyword evidence="15" id="KW-1185">Reference proteome</keyword>